<gene>
    <name evidence="4" type="ORF">LSTR_LSTR016741</name>
</gene>
<dbReference type="SUPFAM" id="SSF49742">
    <property type="entry name" value="PHM/PNGase F"/>
    <property type="match status" value="1"/>
</dbReference>
<dbReference type="InParanoid" id="A0A482XA07"/>
<feature type="non-terminal residue" evidence="4">
    <location>
        <position position="1"/>
    </location>
</feature>
<accession>A0A482XA07</accession>
<proteinExistence type="predicted"/>
<dbReference type="EMBL" id="QKKF02013991">
    <property type="protein sequence ID" value="RZF42805.1"/>
    <property type="molecule type" value="Genomic_DNA"/>
</dbReference>
<feature type="domain" description="Copper type II ascorbate-dependent monooxygenase C-terminal" evidence="3">
    <location>
        <begin position="11"/>
        <end position="113"/>
    </location>
</feature>
<dbReference type="InterPro" id="IPR024548">
    <property type="entry name" value="Cu2_monoox_C"/>
</dbReference>
<feature type="region of interest" description="Disordered" evidence="2">
    <location>
        <begin position="1"/>
        <end position="20"/>
    </location>
</feature>
<dbReference type="GO" id="GO:0016715">
    <property type="term" value="F:oxidoreductase activity, acting on paired donors, with incorporation or reduction of molecular oxygen, reduced ascorbate as one donor, and incorporation of one atom of oxygen"/>
    <property type="evidence" value="ECO:0007669"/>
    <property type="project" value="InterPro"/>
</dbReference>
<evidence type="ECO:0000313" key="4">
    <source>
        <dbReference type="EMBL" id="RZF42805.1"/>
    </source>
</evidence>
<dbReference type="InterPro" id="IPR008977">
    <property type="entry name" value="PHM/PNGase_F_dom_sf"/>
</dbReference>
<organism evidence="4 5">
    <name type="scientific">Laodelphax striatellus</name>
    <name type="common">Small brown planthopper</name>
    <name type="synonym">Delphax striatella</name>
    <dbReference type="NCBI Taxonomy" id="195883"/>
    <lineage>
        <taxon>Eukaryota</taxon>
        <taxon>Metazoa</taxon>
        <taxon>Ecdysozoa</taxon>
        <taxon>Arthropoda</taxon>
        <taxon>Hexapoda</taxon>
        <taxon>Insecta</taxon>
        <taxon>Pterygota</taxon>
        <taxon>Neoptera</taxon>
        <taxon>Paraneoptera</taxon>
        <taxon>Hemiptera</taxon>
        <taxon>Auchenorrhyncha</taxon>
        <taxon>Fulgoroidea</taxon>
        <taxon>Delphacidae</taxon>
        <taxon>Criomorphinae</taxon>
        <taxon>Laodelphax</taxon>
    </lineage>
</organism>
<feature type="non-terminal residue" evidence="4">
    <location>
        <position position="113"/>
    </location>
</feature>
<evidence type="ECO:0000313" key="5">
    <source>
        <dbReference type="Proteomes" id="UP000291343"/>
    </source>
</evidence>
<protein>
    <recommendedName>
        <fullName evidence="3">Copper type II ascorbate-dependent monooxygenase C-terminal domain-containing protein</fullName>
    </recommendedName>
</protein>
<dbReference type="AlphaFoldDB" id="A0A482XA07"/>
<dbReference type="InterPro" id="IPR014784">
    <property type="entry name" value="Cu2_ascorb_mOase-like_C"/>
</dbReference>
<evidence type="ECO:0000256" key="2">
    <source>
        <dbReference type="SAM" id="MobiDB-lite"/>
    </source>
</evidence>
<dbReference type="Proteomes" id="UP000291343">
    <property type="component" value="Unassembled WGS sequence"/>
</dbReference>
<evidence type="ECO:0000256" key="1">
    <source>
        <dbReference type="ARBA" id="ARBA00023157"/>
    </source>
</evidence>
<reference evidence="4 5" key="1">
    <citation type="journal article" date="2017" name="Gigascience">
        <title>Genome sequence of the small brown planthopper, Laodelphax striatellus.</title>
        <authorList>
            <person name="Zhu J."/>
            <person name="Jiang F."/>
            <person name="Wang X."/>
            <person name="Yang P."/>
            <person name="Bao Y."/>
            <person name="Zhao W."/>
            <person name="Wang W."/>
            <person name="Lu H."/>
            <person name="Wang Q."/>
            <person name="Cui N."/>
            <person name="Li J."/>
            <person name="Chen X."/>
            <person name="Luo L."/>
            <person name="Yu J."/>
            <person name="Kang L."/>
            <person name="Cui F."/>
        </authorList>
    </citation>
    <scope>NUCLEOTIDE SEQUENCE [LARGE SCALE GENOMIC DNA]</scope>
    <source>
        <strain evidence="4">Lst14</strain>
    </source>
</reference>
<dbReference type="OrthoDB" id="10044505at2759"/>
<comment type="caution">
    <text evidence="4">The sequence shown here is derived from an EMBL/GenBank/DDBJ whole genome shotgun (WGS) entry which is preliminary data.</text>
</comment>
<dbReference type="Pfam" id="PF03712">
    <property type="entry name" value="Cu2_monoox_C"/>
    <property type="match status" value="1"/>
</dbReference>
<keyword evidence="1" id="KW-1015">Disulfide bond</keyword>
<dbReference type="Gene3D" id="2.60.120.230">
    <property type="match status" value="1"/>
</dbReference>
<evidence type="ECO:0000259" key="3">
    <source>
        <dbReference type="Pfam" id="PF03712"/>
    </source>
</evidence>
<sequence>DEEASWGDTAGTSGMIPPMSTEHMEAKCQINENKTIHPFAFRTHTSQSAKWFPATECEVMKMAWMNGLCWENTTHSNHRFLYPVENDVTVKPNDILAARCTMESHRQRITYIG</sequence>
<keyword evidence="5" id="KW-1185">Reference proteome</keyword>
<name>A0A482XA07_LAOST</name>